<dbReference type="GO" id="GO:0010041">
    <property type="term" value="P:response to iron(III) ion"/>
    <property type="evidence" value="ECO:0007669"/>
    <property type="project" value="TreeGrafter"/>
</dbReference>
<dbReference type="GO" id="GO:0005886">
    <property type="term" value="C:plasma membrane"/>
    <property type="evidence" value="ECO:0007669"/>
    <property type="project" value="UniProtKB-SubCell"/>
</dbReference>
<protein>
    <submittedName>
        <fullName evidence="10">Mannosyltransferase</fullName>
    </submittedName>
</protein>
<keyword evidence="6 8" id="KW-1133">Transmembrane helix</keyword>
<keyword evidence="4 10" id="KW-0808">Transferase</keyword>
<keyword evidence="7 8" id="KW-0472">Membrane</keyword>
<dbReference type="OrthoDB" id="5318634at2"/>
<dbReference type="GO" id="GO:0016763">
    <property type="term" value="F:pentosyltransferase activity"/>
    <property type="evidence" value="ECO:0007669"/>
    <property type="project" value="TreeGrafter"/>
</dbReference>
<evidence type="ECO:0000313" key="11">
    <source>
        <dbReference type="Proteomes" id="UP000256661"/>
    </source>
</evidence>
<feature type="transmembrane region" description="Helical" evidence="8">
    <location>
        <begin position="170"/>
        <end position="197"/>
    </location>
</feature>
<dbReference type="GO" id="GO:0009103">
    <property type="term" value="P:lipopolysaccharide biosynthetic process"/>
    <property type="evidence" value="ECO:0007669"/>
    <property type="project" value="UniProtKB-ARBA"/>
</dbReference>
<feature type="transmembrane region" description="Helical" evidence="8">
    <location>
        <begin position="140"/>
        <end position="158"/>
    </location>
</feature>
<keyword evidence="3 10" id="KW-0328">Glycosyltransferase</keyword>
<feature type="transmembrane region" description="Helical" evidence="8">
    <location>
        <begin position="318"/>
        <end position="337"/>
    </location>
</feature>
<dbReference type="InterPro" id="IPR050297">
    <property type="entry name" value="LipidA_mod_glycosyltrf_83"/>
</dbReference>
<feature type="transmembrane region" description="Helical" evidence="8">
    <location>
        <begin position="217"/>
        <end position="235"/>
    </location>
</feature>
<comment type="subcellular location">
    <subcellularLocation>
        <location evidence="1">Cell membrane</location>
        <topology evidence="1">Multi-pass membrane protein</topology>
    </subcellularLocation>
</comment>
<feature type="transmembrane region" description="Helical" evidence="8">
    <location>
        <begin position="287"/>
        <end position="306"/>
    </location>
</feature>
<evidence type="ECO:0000259" key="9">
    <source>
        <dbReference type="Pfam" id="PF13231"/>
    </source>
</evidence>
<evidence type="ECO:0000256" key="8">
    <source>
        <dbReference type="SAM" id="Phobius"/>
    </source>
</evidence>
<dbReference type="RefSeq" id="WP_116022174.1">
    <property type="nucleotide sequence ID" value="NZ_QTTT01000001.1"/>
</dbReference>
<dbReference type="Proteomes" id="UP000256661">
    <property type="component" value="Unassembled WGS sequence"/>
</dbReference>
<gene>
    <name evidence="10" type="ORF">DFJ69_1981</name>
</gene>
<dbReference type="InterPro" id="IPR038731">
    <property type="entry name" value="RgtA/B/C-like"/>
</dbReference>
<keyword evidence="5 8" id="KW-0812">Transmembrane</keyword>
<dbReference type="PANTHER" id="PTHR33908:SF3">
    <property type="entry name" value="UNDECAPRENYL PHOSPHATE-ALPHA-4-AMINO-4-DEOXY-L-ARABINOSE ARABINOSYL TRANSFERASE"/>
    <property type="match status" value="1"/>
</dbReference>
<dbReference type="AlphaFoldDB" id="A0A3D9SVE3"/>
<evidence type="ECO:0000256" key="1">
    <source>
        <dbReference type="ARBA" id="ARBA00004651"/>
    </source>
</evidence>
<name>A0A3D9SVE3_9ACTN</name>
<keyword evidence="11" id="KW-1185">Reference proteome</keyword>
<feature type="transmembrane region" description="Helical" evidence="8">
    <location>
        <begin position="256"/>
        <end position="281"/>
    </location>
</feature>
<sequence length="498" mass="53047">MMADTGRAPAGRAAYWSVPLIPALLTLAISVTGISGASFWLDEAATVGMTRRSVGEMVRVFDTLDLVHACYYLLLKPWAAVFGTGEVALRMPSALAMAGAAAGVAALGRRCADPVTGLLSGSVFAGCSTVTRFAQEARSPALVTLVAVLATYLLVRGVDGRRRRWFAGYGLAVVLLGTLHLYAALLIPAHGVTLFWLSRRRDPNGRNGSDAALWRSWAAAASVAVVAVGALAWAARAQQDQVSWITAPNGRTLLALVRFLSGGPPLPPIVMALAVAGLVAAAVRRGVLTPVVLPWLVLPPATLLLFSLARPVFLQRYVTFCLPAMALAVGAGLAWLARRNRPAVVGVLALVTVLTVPLQRDLREQDSRPDDLRAAADVLRLHARPGDGIVFLDPILRWDAAAYPDAYRPLADLTLETDPVTAGDLKGVDASPSVLRSRLSGVNRVWVMNDRSLRNASDPSTARDRWTAVTASGLRRSGVWRYRGGSLTLMVRRAAPGR</sequence>
<evidence type="ECO:0000256" key="2">
    <source>
        <dbReference type="ARBA" id="ARBA00022475"/>
    </source>
</evidence>
<dbReference type="PANTHER" id="PTHR33908">
    <property type="entry name" value="MANNOSYLTRANSFERASE YKCB-RELATED"/>
    <property type="match status" value="1"/>
</dbReference>
<evidence type="ECO:0000256" key="7">
    <source>
        <dbReference type="ARBA" id="ARBA00023136"/>
    </source>
</evidence>
<feature type="domain" description="Glycosyltransferase RgtA/B/C/D-like" evidence="9">
    <location>
        <begin position="74"/>
        <end position="198"/>
    </location>
</feature>
<dbReference type="Pfam" id="PF13231">
    <property type="entry name" value="PMT_2"/>
    <property type="match status" value="1"/>
</dbReference>
<evidence type="ECO:0000256" key="6">
    <source>
        <dbReference type="ARBA" id="ARBA00022989"/>
    </source>
</evidence>
<proteinExistence type="predicted"/>
<accession>A0A3D9SVE3</accession>
<evidence type="ECO:0000256" key="4">
    <source>
        <dbReference type="ARBA" id="ARBA00022679"/>
    </source>
</evidence>
<evidence type="ECO:0000256" key="3">
    <source>
        <dbReference type="ARBA" id="ARBA00022676"/>
    </source>
</evidence>
<evidence type="ECO:0000313" key="10">
    <source>
        <dbReference type="EMBL" id="REE96544.1"/>
    </source>
</evidence>
<dbReference type="EMBL" id="QTTT01000001">
    <property type="protein sequence ID" value="REE96544.1"/>
    <property type="molecule type" value="Genomic_DNA"/>
</dbReference>
<reference evidence="10 11" key="1">
    <citation type="submission" date="2018-08" db="EMBL/GenBank/DDBJ databases">
        <title>Sequencing the genomes of 1000 actinobacteria strains.</title>
        <authorList>
            <person name="Klenk H.-P."/>
        </authorList>
    </citation>
    <scope>NUCLEOTIDE SEQUENCE [LARGE SCALE GENOMIC DNA]</scope>
    <source>
        <strain evidence="10 11">DSM 43927</strain>
    </source>
</reference>
<comment type="caution">
    <text evidence="10">The sequence shown here is derived from an EMBL/GenBank/DDBJ whole genome shotgun (WGS) entry which is preliminary data.</text>
</comment>
<feature type="transmembrane region" description="Helical" evidence="8">
    <location>
        <begin position="20"/>
        <end position="41"/>
    </location>
</feature>
<evidence type="ECO:0000256" key="5">
    <source>
        <dbReference type="ARBA" id="ARBA00022692"/>
    </source>
</evidence>
<organism evidence="10 11">
    <name type="scientific">Thermomonospora umbrina</name>
    <dbReference type="NCBI Taxonomy" id="111806"/>
    <lineage>
        <taxon>Bacteria</taxon>
        <taxon>Bacillati</taxon>
        <taxon>Actinomycetota</taxon>
        <taxon>Actinomycetes</taxon>
        <taxon>Streptosporangiales</taxon>
        <taxon>Thermomonosporaceae</taxon>
        <taxon>Thermomonospora</taxon>
    </lineage>
</organism>
<keyword evidence="2" id="KW-1003">Cell membrane</keyword>